<dbReference type="AlphaFoldDB" id="A0A371Z1H2"/>
<keyword evidence="3" id="KW-1185">Reference proteome</keyword>
<proteinExistence type="predicted"/>
<protein>
    <submittedName>
        <fullName evidence="2">DUF1173 family protein</fullName>
    </submittedName>
</protein>
<evidence type="ECO:0000313" key="3">
    <source>
        <dbReference type="Proteomes" id="UP000262371"/>
    </source>
</evidence>
<comment type="caution">
    <text evidence="2">The sequence shown here is derived from an EMBL/GenBank/DDBJ whole genome shotgun (WGS) entry which is preliminary data.</text>
</comment>
<gene>
    <name evidence="2" type="ORF">DY926_06495</name>
</gene>
<evidence type="ECO:0000313" key="2">
    <source>
        <dbReference type="EMBL" id="RFD20354.1"/>
    </source>
</evidence>
<dbReference type="Proteomes" id="UP000262371">
    <property type="component" value="Unassembled WGS sequence"/>
</dbReference>
<organism evidence="2 3">
    <name type="scientific">Komagataeibacter melaceti</name>
    <dbReference type="NCBI Taxonomy" id="2766577"/>
    <lineage>
        <taxon>Bacteria</taxon>
        <taxon>Pseudomonadati</taxon>
        <taxon>Pseudomonadota</taxon>
        <taxon>Alphaproteobacteria</taxon>
        <taxon>Acetobacterales</taxon>
        <taxon>Acetobacteraceae</taxon>
        <taxon>Komagataeibacter</taxon>
    </lineage>
</organism>
<reference evidence="2 3" key="1">
    <citation type="submission" date="2018-08" db="EMBL/GenBank/DDBJ databases">
        <title>Komagataeibacter sp. AV 382.</title>
        <authorList>
            <person name="Skraban J."/>
            <person name="Trcek J."/>
        </authorList>
    </citation>
    <scope>NUCLEOTIDE SEQUENCE [LARGE SCALE GENOMIC DNA]</scope>
    <source>
        <strain evidence="2 3">AV 382</strain>
    </source>
</reference>
<dbReference type="EMBL" id="QUWV01000048">
    <property type="protein sequence ID" value="RFD20354.1"/>
    <property type="molecule type" value="Genomic_DNA"/>
</dbReference>
<name>A0A371Z1H2_9PROT</name>
<evidence type="ECO:0000256" key="1">
    <source>
        <dbReference type="SAM" id="MobiDB-lite"/>
    </source>
</evidence>
<feature type="region of interest" description="Disordered" evidence="1">
    <location>
        <begin position="92"/>
        <end position="112"/>
    </location>
</feature>
<accession>A0A371Z1H2</accession>
<sequence length="144" mass="16707">MSGFLFPAQAWRYPVSDRVTRGNGRKGRRRRDTDHEKVQHCRRLLTEAHGADMRPHCDCIHDGRCFELVVRRGERLQDGRVADTYHVARFPGQDAPHQLPSPFHETHARRNGRGGYKEGVVRDFWWCWNAVAAPREIPRFPPAA</sequence>